<feature type="domain" description="FERM" evidence="6">
    <location>
        <begin position="1091"/>
        <end position="1421"/>
    </location>
</feature>
<feature type="region of interest" description="Disordered" evidence="4">
    <location>
        <begin position="219"/>
        <end position="263"/>
    </location>
</feature>
<dbReference type="PROSITE" id="PS50003">
    <property type="entry name" value="PH_DOMAIN"/>
    <property type="match status" value="2"/>
</dbReference>
<name>A0ABN8M221_9CNID</name>
<feature type="coiled-coil region" evidence="3">
    <location>
        <begin position="146"/>
        <end position="194"/>
    </location>
</feature>
<dbReference type="Pfam" id="PF00784">
    <property type="entry name" value="MyTH4"/>
    <property type="match status" value="2"/>
</dbReference>
<evidence type="ECO:0000256" key="1">
    <source>
        <dbReference type="ARBA" id="ARBA00022737"/>
    </source>
</evidence>
<keyword evidence="1" id="KW-0677">Repeat</keyword>
<dbReference type="CDD" id="cd17094">
    <property type="entry name" value="FERM_F1_Max1_like"/>
    <property type="match status" value="1"/>
</dbReference>
<dbReference type="Pfam" id="PF00373">
    <property type="entry name" value="FERM_M"/>
    <property type="match status" value="1"/>
</dbReference>
<feature type="compositionally biased region" description="Pro residues" evidence="4">
    <location>
        <begin position="453"/>
        <end position="465"/>
    </location>
</feature>
<protein>
    <submittedName>
        <fullName evidence="8">Uncharacterized protein</fullName>
    </submittedName>
</protein>
<feature type="compositionally biased region" description="Polar residues" evidence="4">
    <location>
        <begin position="403"/>
        <end position="414"/>
    </location>
</feature>
<dbReference type="PROSITE" id="PS51016">
    <property type="entry name" value="MYTH4"/>
    <property type="match status" value="1"/>
</dbReference>
<dbReference type="CDD" id="cd14473">
    <property type="entry name" value="FERM_B-lobe"/>
    <property type="match status" value="1"/>
</dbReference>
<evidence type="ECO:0000256" key="4">
    <source>
        <dbReference type="SAM" id="MobiDB-lite"/>
    </source>
</evidence>
<dbReference type="CDD" id="cd13282">
    <property type="entry name" value="PH1_PLEKHH1_PLEKHH2"/>
    <property type="match status" value="1"/>
</dbReference>
<feature type="region of interest" description="Disordered" evidence="4">
    <location>
        <begin position="444"/>
        <end position="465"/>
    </location>
</feature>
<feature type="region of interest" description="Disordered" evidence="4">
    <location>
        <begin position="1"/>
        <end position="20"/>
    </location>
</feature>
<dbReference type="PROSITE" id="PS50057">
    <property type="entry name" value="FERM_3"/>
    <property type="match status" value="1"/>
</dbReference>
<gene>
    <name evidence="8" type="ORF">PEVE_00012819</name>
</gene>
<dbReference type="Gene3D" id="1.20.80.10">
    <property type="match status" value="1"/>
</dbReference>
<feature type="domain" description="PH" evidence="5">
    <location>
        <begin position="640"/>
        <end position="734"/>
    </location>
</feature>
<evidence type="ECO:0000259" key="5">
    <source>
        <dbReference type="PROSITE" id="PS50003"/>
    </source>
</evidence>
<dbReference type="Pfam" id="PF21989">
    <property type="entry name" value="RA_2"/>
    <property type="match status" value="1"/>
</dbReference>
<dbReference type="InterPro" id="IPR038185">
    <property type="entry name" value="MyTH4_dom_sf"/>
</dbReference>
<dbReference type="InterPro" id="IPR019749">
    <property type="entry name" value="Band_41_domain"/>
</dbReference>
<feature type="domain" description="MyTH4" evidence="7">
    <location>
        <begin position="889"/>
        <end position="1080"/>
    </location>
</feature>
<dbReference type="SMART" id="SM00233">
    <property type="entry name" value="PH"/>
    <property type="match status" value="2"/>
</dbReference>
<dbReference type="EMBL" id="CALNXI010000195">
    <property type="protein sequence ID" value="CAH3021793.1"/>
    <property type="molecule type" value="Genomic_DNA"/>
</dbReference>
<dbReference type="InterPro" id="IPR029071">
    <property type="entry name" value="Ubiquitin-like_domsf"/>
</dbReference>
<reference evidence="8 9" key="1">
    <citation type="submission" date="2022-05" db="EMBL/GenBank/DDBJ databases">
        <authorList>
            <consortium name="Genoscope - CEA"/>
            <person name="William W."/>
        </authorList>
    </citation>
    <scope>NUCLEOTIDE SEQUENCE [LARGE SCALE GENOMIC DNA]</scope>
</reference>
<evidence type="ECO:0000256" key="3">
    <source>
        <dbReference type="SAM" id="Coils"/>
    </source>
</evidence>
<evidence type="ECO:0000313" key="8">
    <source>
        <dbReference type="EMBL" id="CAH3021793.1"/>
    </source>
</evidence>
<dbReference type="InterPro" id="IPR011993">
    <property type="entry name" value="PH-like_dom_sf"/>
</dbReference>
<keyword evidence="9" id="KW-1185">Reference proteome</keyword>
<comment type="caution">
    <text evidence="8">The sequence shown here is derived from an EMBL/GenBank/DDBJ whole genome shotgun (WGS) entry which is preliminary data.</text>
</comment>
<accession>A0ABN8M221</accession>
<keyword evidence="2 3" id="KW-0175">Coiled coil</keyword>
<dbReference type="SUPFAM" id="SSF50729">
    <property type="entry name" value="PH domain-like"/>
    <property type="match status" value="2"/>
</dbReference>
<dbReference type="Pfam" id="PF00169">
    <property type="entry name" value="PH"/>
    <property type="match status" value="2"/>
</dbReference>
<feature type="compositionally biased region" description="Low complexity" evidence="4">
    <location>
        <begin position="578"/>
        <end position="593"/>
    </location>
</feature>
<dbReference type="InterPro" id="IPR019748">
    <property type="entry name" value="FERM_central"/>
</dbReference>
<feature type="compositionally biased region" description="Polar residues" evidence="4">
    <location>
        <begin position="219"/>
        <end position="238"/>
    </location>
</feature>
<dbReference type="Proteomes" id="UP001159427">
    <property type="component" value="Unassembled WGS sequence"/>
</dbReference>
<dbReference type="PANTHER" id="PTHR22903:SF8">
    <property type="entry name" value="MAX-1A"/>
    <property type="match status" value="1"/>
</dbReference>
<feature type="region of interest" description="Disordered" evidence="4">
    <location>
        <begin position="570"/>
        <end position="601"/>
    </location>
</feature>
<dbReference type="SMART" id="SM00295">
    <property type="entry name" value="B41"/>
    <property type="match status" value="1"/>
</dbReference>
<dbReference type="Gene3D" id="2.30.29.30">
    <property type="entry name" value="Pleckstrin-homology domain (PH domain)/Phosphotyrosine-binding domain (PTB)"/>
    <property type="match status" value="3"/>
</dbReference>
<dbReference type="InterPro" id="IPR001849">
    <property type="entry name" value="PH_domain"/>
</dbReference>
<dbReference type="InterPro" id="IPR000857">
    <property type="entry name" value="MyTH4_dom"/>
</dbReference>
<feature type="region of interest" description="Disordered" evidence="4">
    <location>
        <begin position="388"/>
        <end position="414"/>
    </location>
</feature>
<organism evidence="8 9">
    <name type="scientific">Porites evermanni</name>
    <dbReference type="NCBI Taxonomy" id="104178"/>
    <lineage>
        <taxon>Eukaryota</taxon>
        <taxon>Metazoa</taxon>
        <taxon>Cnidaria</taxon>
        <taxon>Anthozoa</taxon>
        <taxon>Hexacorallia</taxon>
        <taxon>Scleractinia</taxon>
        <taxon>Fungiina</taxon>
        <taxon>Poritidae</taxon>
        <taxon>Porites</taxon>
    </lineage>
</organism>
<dbReference type="SUPFAM" id="SSF54236">
    <property type="entry name" value="Ubiquitin-like"/>
    <property type="match status" value="1"/>
</dbReference>
<dbReference type="InterPro" id="IPR014352">
    <property type="entry name" value="FERM/acyl-CoA-bd_prot_sf"/>
</dbReference>
<dbReference type="Gene3D" id="3.10.20.90">
    <property type="entry name" value="Phosphatidylinositol 3-kinase Catalytic Subunit, Chain A, domain 1"/>
    <property type="match status" value="1"/>
</dbReference>
<dbReference type="Gene3D" id="1.25.40.530">
    <property type="entry name" value="MyTH4 domain"/>
    <property type="match status" value="1"/>
</dbReference>
<proteinExistence type="predicted"/>
<dbReference type="InterPro" id="IPR035963">
    <property type="entry name" value="FERM_2"/>
</dbReference>
<evidence type="ECO:0000313" key="9">
    <source>
        <dbReference type="Proteomes" id="UP001159427"/>
    </source>
</evidence>
<evidence type="ECO:0000259" key="7">
    <source>
        <dbReference type="PROSITE" id="PS51016"/>
    </source>
</evidence>
<dbReference type="InterPro" id="IPR000299">
    <property type="entry name" value="FERM_domain"/>
</dbReference>
<sequence length="1461" mass="166387">MEDSTTSNGPEEFSTEESDENEVYYKQKCKYLESQLEKFREQATKVREVISQKLSNLEEKSRNADAKAAEKAQQVKHLESMVTVKDETVVQLRAELEDEKQRRILREKEVEDKAAHIKTWMHKKISEYEARLQEDERKFLQYRDIIKEVSRENEQLRRLHTQAVNMVREIETKLNFSQDQVIRLSRELANAQCQDGDYSVLEPDPEQLESGFQSFQTERLTSQSSVDSTSTLALSPTAISPDWGATTSVDEHDDAKSGLPDQPVEIRIKRTSSGKSPSKIPRFVGNAEDPRSAQISYYMSLKRGLKGPGGSQSKFFLQIQDSHSPYMQLLSPENVPLKKHYDSQSTLDSEADNVFETYLEPVNHIDNSDGFPAQLGELVALRLDHQSTTPSVAGTEQEDLSDRSSIGSFRDQSVTPNPIYQTIEQTIEELESTRTFVDALTDNLSSIDSGLPQPSPPPALPPRFEPETVLPPPVPPIPKTNQQELVRRESNFTSYLTNTEIQSRSEPQTSKENTENVTSLTQIAVQSWMWNDNSGSDTPPFGTLDRAHKELNMLTEQTCPVYTTLKGRASQLRKTPFSGESTDSSDTESTAGDYCTPPDELSPAEERLQLKEKTDQVLEETTQVLKTCATYTTVSLKKGDQKKEGYLTKLGGRVKNWKRRWFVLRDGKLYYYKTEHDVNRKPLGQIPLDGTCRIARTEGALTFEVATPKRTFYLTGETKEVVDEWLRVLHNVMRKFSSTPLLQASEKEIMKGWLTKVKHGTSKKCWTVLRGQYLCYYKSEDDVMPFSMTLMIDVIVEEMESPDSEDGLDSEPIPYRHYTLVMKSLKQPASTYLLIDSKEEKDSWLFHLKVASGSGIDDMGTEFEKHIFELISQDCDAESETWNSYVLNHVKELITEPLTTLPSKELEDEALKLFKSVHLFTTVQTEEAAIDYHVSLAQNALQKCLDHPELQNEFYCQLIKQTSKHVHRGPEDLGHFLEHCGKSSWLREDSFDISSQATIDLRPVQEHVYVQAWQLLALCTALFAPKQKFLLFLKGHLNRSSTLRTKLGKYATYCLRSLERTLVNGKREARPSRMEVLSVLLHRPYDHSCSMSIPVHFIDGTTQVFGFDGSTTVQEFSETINRMMGIRTPPESGFALFTDNPVNAVEHCLQASVKLCDVISKWEQAMRQSQGRLDTSRVIKLSYKNRLHFKSLSSTETEKERFFLVLQTNANVVKGRFQVSKEMALEFAALMAQITYGDYRAHTNSLPSTRIEMVISQFCAKTLKEETGKRSLTLRMAEKWSTLHGWNQRECVDRYLENARRWPFFGCKLFQAQQKHTVSAAKKRGPQTESSQPVWLAVEEDSISILEGQSLRLMCRYRYKSVVTFGGWKDDFMLVVNQSIMRGGATVEQGTQRLLFVMSREKILEITLLMASYINAIIRQKGITCNVNETGPASKQGMEVKVWDLESAEWPIVPGSTVGLL</sequence>
<dbReference type="SUPFAM" id="SSF47031">
    <property type="entry name" value="Second domain of FERM"/>
    <property type="match status" value="1"/>
</dbReference>
<evidence type="ECO:0000259" key="6">
    <source>
        <dbReference type="PROSITE" id="PS50057"/>
    </source>
</evidence>
<evidence type="ECO:0000256" key="2">
    <source>
        <dbReference type="ARBA" id="ARBA00023054"/>
    </source>
</evidence>
<feature type="coiled-coil region" evidence="3">
    <location>
        <begin position="40"/>
        <end position="74"/>
    </location>
</feature>
<dbReference type="PANTHER" id="PTHR22903">
    <property type="entry name" value="PLEKHH PROTEIN"/>
    <property type="match status" value="1"/>
</dbReference>
<feature type="domain" description="PH" evidence="5">
    <location>
        <begin position="747"/>
        <end position="853"/>
    </location>
</feature>
<dbReference type="SMART" id="SM00139">
    <property type="entry name" value="MyTH4"/>
    <property type="match status" value="1"/>
</dbReference>